<dbReference type="EnsemblPlants" id="AVESA.00010b.r2.3DG0535040.1">
    <property type="protein sequence ID" value="AVESA.00010b.r2.3DG0535040.1.CDS.1"/>
    <property type="gene ID" value="AVESA.00010b.r2.3DG0535040"/>
</dbReference>
<evidence type="ECO:0000313" key="2">
    <source>
        <dbReference type="Proteomes" id="UP001732700"/>
    </source>
</evidence>
<accession>A0ACD5W0Q6</accession>
<proteinExistence type="predicted"/>
<name>A0ACD5W0Q6_AVESA</name>
<evidence type="ECO:0000313" key="1">
    <source>
        <dbReference type="EnsemblPlants" id="AVESA.00010b.r2.3DG0535040.1.CDS.1"/>
    </source>
</evidence>
<protein>
    <submittedName>
        <fullName evidence="1">Uncharacterized protein</fullName>
    </submittedName>
</protein>
<keyword evidence="2" id="KW-1185">Reference proteome</keyword>
<reference evidence="1" key="2">
    <citation type="submission" date="2025-09" db="UniProtKB">
        <authorList>
            <consortium name="EnsemblPlants"/>
        </authorList>
    </citation>
    <scope>IDENTIFICATION</scope>
</reference>
<sequence>MKDSRVQNFMWSLGYSGNFAVSSEGLSGGLALFWLHSFSVSLKGFNAHFIDVVISKDDCEPWRATFVYGEPRREQRHEFWNLLRRLHPVWTGPWICCGDFNEVLSGDEHLGSNSRSYSHMSMFRDCLQSCGLSDLGFTGPKYTWNNRQQGDDLVCVRLDRAVANSAFMDMFGGVQVENVITTSSDHMDLSILLAGSDVFPCRNHVQQQFRFEAAWLRAPDYRETVERVWEEGRDNAPSLEKNCDNLHRLAVSLKRWSKDSFGAVQKKIRKVEYKLKDLRLSNAELLEVRSIEKYLCELFEREEIMA</sequence>
<organism evidence="1 2">
    <name type="scientific">Avena sativa</name>
    <name type="common">Oat</name>
    <dbReference type="NCBI Taxonomy" id="4498"/>
    <lineage>
        <taxon>Eukaryota</taxon>
        <taxon>Viridiplantae</taxon>
        <taxon>Streptophyta</taxon>
        <taxon>Embryophyta</taxon>
        <taxon>Tracheophyta</taxon>
        <taxon>Spermatophyta</taxon>
        <taxon>Magnoliopsida</taxon>
        <taxon>Liliopsida</taxon>
        <taxon>Poales</taxon>
        <taxon>Poaceae</taxon>
        <taxon>BOP clade</taxon>
        <taxon>Pooideae</taxon>
        <taxon>Poodae</taxon>
        <taxon>Poeae</taxon>
        <taxon>Poeae Chloroplast Group 1 (Aveneae type)</taxon>
        <taxon>Aveninae</taxon>
        <taxon>Avena</taxon>
    </lineage>
</organism>
<reference evidence="1" key="1">
    <citation type="submission" date="2021-05" db="EMBL/GenBank/DDBJ databases">
        <authorList>
            <person name="Scholz U."/>
            <person name="Mascher M."/>
            <person name="Fiebig A."/>
        </authorList>
    </citation>
    <scope>NUCLEOTIDE SEQUENCE [LARGE SCALE GENOMIC DNA]</scope>
</reference>
<dbReference type="Proteomes" id="UP001732700">
    <property type="component" value="Chromosome 3D"/>
</dbReference>